<sequence>MLLPHSLHKWTSPRYRKALNKLEKVALRCAERRGKALILMVNIVHFFQNDEDGRNMILPPITTDNGTLSIVFASKVNNSVFILFL</sequence>
<accession>A0A8H6MB41</accession>
<dbReference type="OrthoDB" id="3045993at2759"/>
<comment type="caution">
    <text evidence="1">The sequence shown here is derived from an EMBL/GenBank/DDBJ whole genome shotgun (WGS) entry which is preliminary data.</text>
</comment>
<evidence type="ECO:0000313" key="2">
    <source>
        <dbReference type="Proteomes" id="UP000521943"/>
    </source>
</evidence>
<keyword evidence="2" id="KW-1185">Reference proteome</keyword>
<dbReference type="Proteomes" id="UP000521943">
    <property type="component" value="Unassembled WGS sequence"/>
</dbReference>
<protein>
    <submittedName>
        <fullName evidence="1">Uncharacterized protein</fullName>
    </submittedName>
</protein>
<gene>
    <name evidence="1" type="ORF">DFP72DRAFT_885225</name>
</gene>
<reference evidence="1 2" key="1">
    <citation type="submission" date="2020-07" db="EMBL/GenBank/DDBJ databases">
        <title>Comparative genomics of pyrophilous fungi reveals a link between fire events and developmental genes.</title>
        <authorList>
            <consortium name="DOE Joint Genome Institute"/>
            <person name="Steindorff A.S."/>
            <person name="Carver A."/>
            <person name="Calhoun S."/>
            <person name="Stillman K."/>
            <person name="Liu H."/>
            <person name="Lipzen A."/>
            <person name="Pangilinan J."/>
            <person name="Labutti K."/>
            <person name="Bruns T.D."/>
            <person name="Grigoriev I.V."/>
        </authorList>
    </citation>
    <scope>NUCLEOTIDE SEQUENCE [LARGE SCALE GENOMIC DNA]</scope>
    <source>
        <strain evidence="1 2">CBS 144469</strain>
    </source>
</reference>
<proteinExistence type="predicted"/>
<evidence type="ECO:0000313" key="1">
    <source>
        <dbReference type="EMBL" id="KAF6759454.1"/>
    </source>
</evidence>
<name>A0A8H6MB41_9AGAR</name>
<dbReference type="EMBL" id="JACGCI010000015">
    <property type="protein sequence ID" value="KAF6759454.1"/>
    <property type="molecule type" value="Genomic_DNA"/>
</dbReference>
<organism evidence="1 2">
    <name type="scientific">Ephemerocybe angulata</name>
    <dbReference type="NCBI Taxonomy" id="980116"/>
    <lineage>
        <taxon>Eukaryota</taxon>
        <taxon>Fungi</taxon>
        <taxon>Dikarya</taxon>
        <taxon>Basidiomycota</taxon>
        <taxon>Agaricomycotina</taxon>
        <taxon>Agaricomycetes</taxon>
        <taxon>Agaricomycetidae</taxon>
        <taxon>Agaricales</taxon>
        <taxon>Agaricineae</taxon>
        <taxon>Psathyrellaceae</taxon>
        <taxon>Ephemerocybe</taxon>
    </lineage>
</organism>
<dbReference type="AlphaFoldDB" id="A0A8H6MB41"/>